<organism evidence="2">
    <name type="scientific">marine sediment metagenome</name>
    <dbReference type="NCBI Taxonomy" id="412755"/>
    <lineage>
        <taxon>unclassified sequences</taxon>
        <taxon>metagenomes</taxon>
        <taxon>ecological metagenomes</taxon>
    </lineage>
</organism>
<dbReference type="PANTHER" id="PTHR13696">
    <property type="entry name" value="P-LOOP CONTAINING NUCLEOSIDE TRIPHOSPHATE HYDROLASE"/>
    <property type="match status" value="1"/>
</dbReference>
<reference evidence="2" key="1">
    <citation type="journal article" date="2015" name="Nature">
        <title>Complex archaea that bridge the gap between prokaryotes and eukaryotes.</title>
        <authorList>
            <person name="Spang A."/>
            <person name="Saw J.H."/>
            <person name="Jorgensen S.L."/>
            <person name="Zaremba-Niedzwiedzka K."/>
            <person name="Martijn J."/>
            <person name="Lind A.E."/>
            <person name="van Eijk R."/>
            <person name="Schleper C."/>
            <person name="Guy L."/>
            <person name="Ettema T.J."/>
        </authorList>
    </citation>
    <scope>NUCLEOTIDE SEQUENCE</scope>
</reference>
<evidence type="ECO:0000259" key="1">
    <source>
        <dbReference type="Pfam" id="PF13614"/>
    </source>
</evidence>
<sequence length="202" mass="22320">MKTITLLNEKGGVGKTTLAVHIAAGLAIRGRRVLLIDADAQANATYLMRLPKKNAGLFGLLVDEDEFGHILYRPEYAAWGGNNKAEGHVMVLPGNVKTRLIPMAIDAQDDLLRERLEELAGRVDVVVIDTPPTPSMLHKFLYAATDYMIYPVECQALAVDGLAKSWKRMEAINEYRARIGTPAMKLLGVQPTKYHVQTNSHN</sequence>
<feature type="domain" description="AAA" evidence="1">
    <location>
        <begin position="1"/>
        <end position="175"/>
    </location>
</feature>
<dbReference type="PANTHER" id="PTHR13696:SF99">
    <property type="entry name" value="COBYRINIC ACID AC-DIAMIDE SYNTHASE"/>
    <property type="match status" value="1"/>
</dbReference>
<dbReference type="InterPro" id="IPR050678">
    <property type="entry name" value="DNA_Partitioning_ATPase"/>
</dbReference>
<dbReference type="EMBL" id="LAZR01049490">
    <property type="protein sequence ID" value="KKK89519.1"/>
    <property type="molecule type" value="Genomic_DNA"/>
</dbReference>
<dbReference type="SUPFAM" id="SSF52540">
    <property type="entry name" value="P-loop containing nucleoside triphosphate hydrolases"/>
    <property type="match status" value="1"/>
</dbReference>
<feature type="non-terminal residue" evidence="2">
    <location>
        <position position="202"/>
    </location>
</feature>
<gene>
    <name evidence="2" type="ORF">LCGC14_2732300</name>
</gene>
<dbReference type="InterPro" id="IPR025669">
    <property type="entry name" value="AAA_dom"/>
</dbReference>
<dbReference type="AlphaFoldDB" id="A0A0F9BFU8"/>
<evidence type="ECO:0000313" key="2">
    <source>
        <dbReference type="EMBL" id="KKK89519.1"/>
    </source>
</evidence>
<name>A0A0F9BFU8_9ZZZZ</name>
<accession>A0A0F9BFU8</accession>
<dbReference type="Pfam" id="PF13614">
    <property type="entry name" value="AAA_31"/>
    <property type="match status" value="1"/>
</dbReference>
<protein>
    <recommendedName>
        <fullName evidence="1">AAA domain-containing protein</fullName>
    </recommendedName>
</protein>
<dbReference type="Gene3D" id="3.40.50.300">
    <property type="entry name" value="P-loop containing nucleotide triphosphate hydrolases"/>
    <property type="match status" value="1"/>
</dbReference>
<proteinExistence type="predicted"/>
<dbReference type="CDD" id="cd02042">
    <property type="entry name" value="ParAB_family"/>
    <property type="match status" value="1"/>
</dbReference>
<comment type="caution">
    <text evidence="2">The sequence shown here is derived from an EMBL/GenBank/DDBJ whole genome shotgun (WGS) entry which is preliminary data.</text>
</comment>
<dbReference type="InterPro" id="IPR027417">
    <property type="entry name" value="P-loop_NTPase"/>
</dbReference>
<dbReference type="PIRSF" id="PIRSF009320">
    <property type="entry name" value="Nuc_binding_HP_1000"/>
    <property type="match status" value="1"/>
</dbReference>